<feature type="compositionally biased region" description="Basic residues" evidence="1">
    <location>
        <begin position="169"/>
        <end position="184"/>
    </location>
</feature>
<feature type="region of interest" description="Disordered" evidence="1">
    <location>
        <begin position="242"/>
        <end position="269"/>
    </location>
</feature>
<evidence type="ECO:0000313" key="3">
    <source>
        <dbReference type="Proteomes" id="UP000275078"/>
    </source>
</evidence>
<feature type="region of interest" description="Disordered" evidence="1">
    <location>
        <begin position="167"/>
        <end position="214"/>
    </location>
</feature>
<dbReference type="AlphaFoldDB" id="A0A3N4IQ24"/>
<proteinExistence type="predicted"/>
<keyword evidence="3" id="KW-1185">Reference proteome</keyword>
<dbReference type="EMBL" id="ML119646">
    <property type="protein sequence ID" value="RPA87825.1"/>
    <property type="molecule type" value="Genomic_DNA"/>
</dbReference>
<evidence type="ECO:0000256" key="1">
    <source>
        <dbReference type="SAM" id="MobiDB-lite"/>
    </source>
</evidence>
<organism evidence="2 3">
    <name type="scientific">Ascobolus immersus RN42</name>
    <dbReference type="NCBI Taxonomy" id="1160509"/>
    <lineage>
        <taxon>Eukaryota</taxon>
        <taxon>Fungi</taxon>
        <taxon>Dikarya</taxon>
        <taxon>Ascomycota</taxon>
        <taxon>Pezizomycotina</taxon>
        <taxon>Pezizomycetes</taxon>
        <taxon>Pezizales</taxon>
        <taxon>Ascobolaceae</taxon>
        <taxon>Ascobolus</taxon>
    </lineage>
</organism>
<accession>A0A3N4IQ24</accession>
<feature type="compositionally biased region" description="Polar residues" evidence="1">
    <location>
        <begin position="242"/>
        <end position="255"/>
    </location>
</feature>
<dbReference type="Proteomes" id="UP000275078">
    <property type="component" value="Unassembled WGS sequence"/>
</dbReference>
<evidence type="ECO:0000313" key="2">
    <source>
        <dbReference type="EMBL" id="RPA87825.1"/>
    </source>
</evidence>
<protein>
    <submittedName>
        <fullName evidence="2">Uncharacterized protein</fullName>
    </submittedName>
</protein>
<sequence length="283" mass="31366">MEAYGATRWGMIRYPSNSSLKNAPLAPRITPQDIYFDQEIPDFHLDDVEMNDSAVPSLCSSYSASPSNSFYNTTPPNGAVNKRSSLSSLKFSTSLAQVTSSLASALHLAPPKPQKMVRFSDEVTIIPGGAAEYFEEDEEDFIYGGQETELESQSCQYEKEVEKYAYRPHTPHPHSHASHHHSSRTHPNDAKLAAAREEQRRRGSLSRAPSSPHHNGIWGQYSWEKFPLSPSFDLSGFMKFGSRSSTPAPASSQKSKPVRPRPAPIQTAPMPAYSVCCPACFQR</sequence>
<gene>
    <name evidence="2" type="ORF">BJ508DRAFT_64759</name>
</gene>
<name>A0A3N4IQ24_ASCIM</name>
<reference evidence="2 3" key="1">
    <citation type="journal article" date="2018" name="Nat. Ecol. Evol.">
        <title>Pezizomycetes genomes reveal the molecular basis of ectomycorrhizal truffle lifestyle.</title>
        <authorList>
            <person name="Murat C."/>
            <person name="Payen T."/>
            <person name="Noel B."/>
            <person name="Kuo A."/>
            <person name="Morin E."/>
            <person name="Chen J."/>
            <person name="Kohler A."/>
            <person name="Krizsan K."/>
            <person name="Balestrini R."/>
            <person name="Da Silva C."/>
            <person name="Montanini B."/>
            <person name="Hainaut M."/>
            <person name="Levati E."/>
            <person name="Barry K.W."/>
            <person name="Belfiori B."/>
            <person name="Cichocki N."/>
            <person name="Clum A."/>
            <person name="Dockter R.B."/>
            <person name="Fauchery L."/>
            <person name="Guy J."/>
            <person name="Iotti M."/>
            <person name="Le Tacon F."/>
            <person name="Lindquist E.A."/>
            <person name="Lipzen A."/>
            <person name="Malagnac F."/>
            <person name="Mello A."/>
            <person name="Molinier V."/>
            <person name="Miyauchi S."/>
            <person name="Poulain J."/>
            <person name="Riccioni C."/>
            <person name="Rubini A."/>
            <person name="Sitrit Y."/>
            <person name="Splivallo R."/>
            <person name="Traeger S."/>
            <person name="Wang M."/>
            <person name="Zifcakova L."/>
            <person name="Wipf D."/>
            <person name="Zambonelli A."/>
            <person name="Paolocci F."/>
            <person name="Nowrousian M."/>
            <person name="Ottonello S."/>
            <person name="Baldrian P."/>
            <person name="Spatafora J.W."/>
            <person name="Henrissat B."/>
            <person name="Nagy L.G."/>
            <person name="Aury J.M."/>
            <person name="Wincker P."/>
            <person name="Grigoriev I.V."/>
            <person name="Bonfante P."/>
            <person name="Martin F.M."/>
        </authorList>
    </citation>
    <scope>NUCLEOTIDE SEQUENCE [LARGE SCALE GENOMIC DNA]</scope>
    <source>
        <strain evidence="2 3">RN42</strain>
    </source>
</reference>
<feature type="compositionally biased region" description="Basic and acidic residues" evidence="1">
    <location>
        <begin position="186"/>
        <end position="201"/>
    </location>
</feature>